<dbReference type="EMBL" id="BARS01003273">
    <property type="protein sequence ID" value="GAF80299.1"/>
    <property type="molecule type" value="Genomic_DNA"/>
</dbReference>
<dbReference type="Gene3D" id="1.10.645.10">
    <property type="entry name" value="Cytochrome-c3 Hydrogenase, chain B"/>
    <property type="match status" value="1"/>
</dbReference>
<dbReference type="InterPro" id="IPR001135">
    <property type="entry name" value="NADH_Q_OxRdtase_suD"/>
</dbReference>
<dbReference type="Pfam" id="PF00346">
    <property type="entry name" value="Complex1_49kDa"/>
    <property type="match status" value="1"/>
</dbReference>
<proteinExistence type="predicted"/>
<dbReference type="GO" id="GO:0048038">
    <property type="term" value="F:quinone binding"/>
    <property type="evidence" value="ECO:0007669"/>
    <property type="project" value="InterPro"/>
</dbReference>
<protein>
    <recommendedName>
        <fullName evidence="1">NADH-quinone oxidoreductase subunit D domain-containing protein</fullName>
    </recommendedName>
</protein>
<dbReference type="GO" id="GO:0051287">
    <property type="term" value="F:NAD binding"/>
    <property type="evidence" value="ECO:0007669"/>
    <property type="project" value="InterPro"/>
</dbReference>
<feature type="domain" description="NADH-quinone oxidoreductase subunit D" evidence="1">
    <location>
        <begin position="1"/>
        <end position="34"/>
    </location>
</feature>
<evidence type="ECO:0000259" key="1">
    <source>
        <dbReference type="Pfam" id="PF00346"/>
    </source>
</evidence>
<dbReference type="GO" id="GO:0016651">
    <property type="term" value="F:oxidoreductase activity, acting on NAD(P)H"/>
    <property type="evidence" value="ECO:0007669"/>
    <property type="project" value="InterPro"/>
</dbReference>
<dbReference type="SUPFAM" id="SSF56762">
    <property type="entry name" value="HydB/Nqo4-like"/>
    <property type="match status" value="1"/>
</dbReference>
<accession>X0SH08</accession>
<comment type="caution">
    <text evidence="2">The sequence shown here is derived from an EMBL/GenBank/DDBJ whole genome shotgun (WGS) entry which is preliminary data.</text>
</comment>
<gene>
    <name evidence="2" type="ORF">S01H1_06327</name>
</gene>
<sequence length="34" mass="3761">INLTALRDMVIGWKVADLIITFGSIDVCLGEIDR</sequence>
<feature type="non-terminal residue" evidence="2">
    <location>
        <position position="1"/>
    </location>
</feature>
<dbReference type="AlphaFoldDB" id="X0SH08"/>
<name>X0SH08_9ZZZZ</name>
<dbReference type="InterPro" id="IPR029014">
    <property type="entry name" value="NiFe-Hase_large"/>
</dbReference>
<evidence type="ECO:0000313" key="2">
    <source>
        <dbReference type="EMBL" id="GAF80299.1"/>
    </source>
</evidence>
<reference evidence="2" key="1">
    <citation type="journal article" date="2014" name="Front. Microbiol.">
        <title>High frequency of phylogenetically diverse reductive dehalogenase-homologous genes in deep subseafloor sedimentary metagenomes.</title>
        <authorList>
            <person name="Kawai M."/>
            <person name="Futagami T."/>
            <person name="Toyoda A."/>
            <person name="Takaki Y."/>
            <person name="Nishi S."/>
            <person name="Hori S."/>
            <person name="Arai W."/>
            <person name="Tsubouchi T."/>
            <person name="Morono Y."/>
            <person name="Uchiyama I."/>
            <person name="Ito T."/>
            <person name="Fujiyama A."/>
            <person name="Inagaki F."/>
            <person name="Takami H."/>
        </authorList>
    </citation>
    <scope>NUCLEOTIDE SEQUENCE</scope>
    <source>
        <strain evidence="2">Expedition CK06-06</strain>
    </source>
</reference>
<organism evidence="2">
    <name type="scientific">marine sediment metagenome</name>
    <dbReference type="NCBI Taxonomy" id="412755"/>
    <lineage>
        <taxon>unclassified sequences</taxon>
        <taxon>metagenomes</taxon>
        <taxon>ecological metagenomes</taxon>
    </lineage>
</organism>